<dbReference type="EMBL" id="JARFPL010000011">
    <property type="protein sequence ID" value="MDF0592950.1"/>
    <property type="molecule type" value="Genomic_DNA"/>
</dbReference>
<keyword evidence="3" id="KW-0411">Iron-sulfur</keyword>
<dbReference type="RefSeq" id="WP_316968656.1">
    <property type="nucleotide sequence ID" value="NZ_JARFPL010000011.1"/>
</dbReference>
<dbReference type="InterPro" id="IPR006250">
    <property type="entry name" value="Aconitase_put"/>
</dbReference>
<dbReference type="InterPro" id="IPR001030">
    <property type="entry name" value="Acoase/IPM_deHydtase_lsu_aba"/>
</dbReference>
<dbReference type="Pfam" id="PF00694">
    <property type="entry name" value="Aconitase_C"/>
    <property type="match status" value="1"/>
</dbReference>
<dbReference type="GO" id="GO:0003994">
    <property type="term" value="F:aconitate hydratase activity"/>
    <property type="evidence" value="ECO:0007669"/>
    <property type="project" value="UniProtKB-EC"/>
</dbReference>
<dbReference type="SUPFAM" id="SSF52016">
    <property type="entry name" value="LeuD/IlvD-like"/>
    <property type="match status" value="1"/>
</dbReference>
<feature type="domain" description="Aconitase/3-isopropylmalate dehydratase large subunit alpha/beta/alpha" evidence="4">
    <location>
        <begin position="7"/>
        <end position="283"/>
    </location>
</feature>
<keyword evidence="1" id="KW-0479">Metal-binding</keyword>
<comment type="caution">
    <text evidence="6">The sequence shown here is derived from an EMBL/GenBank/DDBJ whole genome shotgun (WGS) entry which is preliminary data.</text>
</comment>
<dbReference type="SUPFAM" id="SSF53732">
    <property type="entry name" value="Aconitase iron-sulfur domain"/>
    <property type="match status" value="1"/>
</dbReference>
<dbReference type="InterPro" id="IPR000573">
    <property type="entry name" value="AconitaseA/IPMdHydase_ssu_swvl"/>
</dbReference>
<protein>
    <submittedName>
        <fullName evidence="6">Aconitate hydratase</fullName>
        <ecNumber evidence="6">4.2.1.3</ecNumber>
    </submittedName>
</protein>
<evidence type="ECO:0000259" key="5">
    <source>
        <dbReference type="Pfam" id="PF00694"/>
    </source>
</evidence>
<dbReference type="InterPro" id="IPR018136">
    <property type="entry name" value="Aconitase_4Fe-4S_BS"/>
</dbReference>
<dbReference type="Proteomes" id="UP001215956">
    <property type="component" value="Unassembled WGS sequence"/>
</dbReference>
<reference evidence="6 7" key="1">
    <citation type="submission" date="2023-03" db="EMBL/GenBank/DDBJ databases">
        <title>Whole genome sequencing of Methanotrichaceae archaeon M04Ac.</title>
        <authorList>
            <person name="Khomyakova M.A."/>
            <person name="Merkel A.Y."/>
            <person name="Slobodkin A.I."/>
        </authorList>
    </citation>
    <scope>NUCLEOTIDE SEQUENCE [LARGE SCALE GENOMIC DNA]</scope>
    <source>
        <strain evidence="6 7">M04Ac</strain>
    </source>
</reference>
<evidence type="ECO:0000259" key="4">
    <source>
        <dbReference type="Pfam" id="PF00330"/>
    </source>
</evidence>
<dbReference type="PRINTS" id="PR00415">
    <property type="entry name" value="ACONITASE"/>
</dbReference>
<dbReference type="InterPro" id="IPR015931">
    <property type="entry name" value="Acnase/IPM_dHydase_lsu_aba_1/3"/>
</dbReference>
<sequence>MNSTLTEKILRDHLVDGSYEPGKEIGIRIDQTLTQDATGTMAYLQFESMGLSKIETEISVSYVDHNTVQVGFENADDHRYLQTIAEKYGIHFSRPGNGICHQVHLERFGRPGRTLLGSDSHTPTCGGLGMIAIGAGGLDVAVAMGGGPYYLTCPKVIRVNLEGELPDWVTAKDVILKVLEELTTKGNVGCVCEYGGEGARSLTVPERATITNMGAETGVTTSLFPSDDETRKFLAAQGRADQWIPLEGDEDAEYHRVLDIDLSDLEPLMAAPSSPGNIVPVRDLSGTAVDQVMIGSCTNSSYVDLMTVAEMVKERRLVPGVSLGVAPGSRQVLQMIAENGGLGHLLTFGARLLESACGFCIGNSVSPGTDSVSIRTSNRNFKGRSGTPSAHVYLASPVVAAAAALKGEIVDPRDLGQDFPRIRMPERFKIDDSMIIQPPPAAERDRVSIYRGPNIGAPPTNDPMPEDLRGKITIKVEDYITTDHIMPAGSRLKYRSNVPRYSEFVFEPLDPMFSKRAASDRDRGIHNIIAAGVSYGQGSSREHAALCPMYLGVKAVMAKSVERIHAANLVNFGIVPFTFVSESDYTSLKEGDEMEIPRIRAAIARGDEVIEAFDKTGGRRILLKTELSRRQREIVIAGGLLPHTVMKNR</sequence>
<evidence type="ECO:0000313" key="7">
    <source>
        <dbReference type="Proteomes" id="UP001215956"/>
    </source>
</evidence>
<dbReference type="Gene3D" id="3.30.499.10">
    <property type="entry name" value="Aconitase, domain 3"/>
    <property type="match status" value="2"/>
</dbReference>
<dbReference type="PROSITE" id="PS00450">
    <property type="entry name" value="ACONITASE_1"/>
    <property type="match status" value="1"/>
</dbReference>
<evidence type="ECO:0000256" key="2">
    <source>
        <dbReference type="ARBA" id="ARBA00023004"/>
    </source>
</evidence>
<dbReference type="InterPro" id="IPR050926">
    <property type="entry name" value="Aconitase/IPM_isomerase"/>
</dbReference>
<name>A0ABT5XE11_9EURY</name>
<dbReference type="InterPro" id="IPR015928">
    <property type="entry name" value="Aconitase/3IPM_dehydase_swvl"/>
</dbReference>
<feature type="domain" description="Aconitase/3-isopropylmalate dehydratase large subunit alpha/beta/alpha" evidence="4">
    <location>
        <begin position="284"/>
        <end position="407"/>
    </location>
</feature>
<proteinExistence type="predicted"/>
<keyword evidence="7" id="KW-1185">Reference proteome</keyword>
<organism evidence="6 7">
    <name type="scientific">Candidatus Methanocrinis alkalitolerans</name>
    <dbReference type="NCBI Taxonomy" id="3033395"/>
    <lineage>
        <taxon>Archaea</taxon>
        <taxon>Methanobacteriati</taxon>
        <taxon>Methanobacteriota</taxon>
        <taxon>Stenosarchaea group</taxon>
        <taxon>Methanomicrobia</taxon>
        <taxon>Methanotrichales</taxon>
        <taxon>Methanotrichaceae</taxon>
        <taxon>Methanocrinis</taxon>
    </lineage>
</organism>
<evidence type="ECO:0000256" key="3">
    <source>
        <dbReference type="ARBA" id="ARBA00023014"/>
    </source>
</evidence>
<dbReference type="Pfam" id="PF00330">
    <property type="entry name" value="Aconitase"/>
    <property type="match status" value="2"/>
</dbReference>
<feature type="domain" description="Aconitase A/isopropylmalate dehydratase small subunit swivel" evidence="5">
    <location>
        <begin position="521"/>
        <end position="580"/>
    </location>
</feature>
<evidence type="ECO:0000313" key="6">
    <source>
        <dbReference type="EMBL" id="MDF0592950.1"/>
    </source>
</evidence>
<keyword evidence="6" id="KW-0456">Lyase</keyword>
<dbReference type="NCBIfam" id="NF005558">
    <property type="entry name" value="PRK07229.1"/>
    <property type="match status" value="1"/>
</dbReference>
<accession>A0ABT5XE11</accession>
<dbReference type="EC" id="4.2.1.3" evidence="6"/>
<gene>
    <name evidence="6" type="ORF">P0O24_05070</name>
</gene>
<dbReference type="NCBIfam" id="TIGR01342">
    <property type="entry name" value="acon_putative"/>
    <property type="match status" value="1"/>
</dbReference>
<dbReference type="PANTHER" id="PTHR43160:SF3">
    <property type="entry name" value="ACONITATE HYDRATASE, MITOCHONDRIAL"/>
    <property type="match status" value="1"/>
</dbReference>
<dbReference type="InterPro" id="IPR036008">
    <property type="entry name" value="Aconitase_4Fe-4S_dom"/>
</dbReference>
<dbReference type="Gene3D" id="3.20.19.10">
    <property type="entry name" value="Aconitase, domain 4"/>
    <property type="match status" value="1"/>
</dbReference>
<dbReference type="PANTHER" id="PTHR43160">
    <property type="entry name" value="ACONITATE HYDRATASE B"/>
    <property type="match status" value="1"/>
</dbReference>
<keyword evidence="2" id="KW-0408">Iron</keyword>
<evidence type="ECO:0000256" key="1">
    <source>
        <dbReference type="ARBA" id="ARBA00022723"/>
    </source>
</evidence>